<evidence type="ECO:0000313" key="1">
    <source>
        <dbReference type="EMBL" id="ORV00768.1"/>
    </source>
</evidence>
<dbReference type="EMBL" id="LQOJ01000049">
    <property type="protein sequence ID" value="ORV00768.1"/>
    <property type="molecule type" value="Genomic_DNA"/>
</dbReference>
<name>A0A1X1R7J4_MYCFA</name>
<sequence length="118" mass="13134">MTGADWRTLQLIAAPKYGHAEVFERIGDLPGQYTSSPLLRLFGVMLQEHRKTGETRVVLAVADDHGRFTEVLPGVSKKRFVAVMWDGGTMDPDSRLSKHLEAWAEWGIVPEEDRSGGV</sequence>
<gene>
    <name evidence="1" type="ORF">AWC04_15240</name>
</gene>
<accession>A0A1X1R7J4</accession>
<proteinExistence type="predicted"/>
<dbReference type="Proteomes" id="UP000193484">
    <property type="component" value="Unassembled WGS sequence"/>
</dbReference>
<keyword evidence="2" id="KW-1185">Reference proteome</keyword>
<comment type="caution">
    <text evidence="1">The sequence shown here is derived from an EMBL/GenBank/DDBJ whole genome shotgun (WGS) entry which is preliminary data.</text>
</comment>
<evidence type="ECO:0000313" key="2">
    <source>
        <dbReference type="Proteomes" id="UP000193484"/>
    </source>
</evidence>
<dbReference type="STRING" id="1793.AWC04_15240"/>
<organism evidence="1 2">
    <name type="scientific">Mycolicibacterium fallax</name>
    <name type="common">Mycobacterium fallax</name>
    <dbReference type="NCBI Taxonomy" id="1793"/>
    <lineage>
        <taxon>Bacteria</taxon>
        <taxon>Bacillati</taxon>
        <taxon>Actinomycetota</taxon>
        <taxon>Actinomycetes</taxon>
        <taxon>Mycobacteriales</taxon>
        <taxon>Mycobacteriaceae</taxon>
        <taxon>Mycolicibacterium</taxon>
    </lineage>
</organism>
<dbReference type="OrthoDB" id="4626756at2"/>
<dbReference type="AlphaFoldDB" id="A0A1X1R7J4"/>
<reference evidence="1 2" key="1">
    <citation type="submission" date="2016-01" db="EMBL/GenBank/DDBJ databases">
        <title>The new phylogeny of the genus Mycobacterium.</title>
        <authorList>
            <person name="Tarcisio F."/>
            <person name="Conor M."/>
            <person name="Antonella G."/>
            <person name="Elisabetta G."/>
            <person name="Giulia F.S."/>
            <person name="Sara T."/>
            <person name="Anna F."/>
            <person name="Clotilde B."/>
            <person name="Roberto B."/>
            <person name="Veronica D.S."/>
            <person name="Fabio R."/>
            <person name="Monica P."/>
            <person name="Olivier J."/>
            <person name="Enrico T."/>
            <person name="Nicola S."/>
        </authorList>
    </citation>
    <scope>NUCLEOTIDE SEQUENCE [LARGE SCALE GENOMIC DNA]</scope>
    <source>
        <strain evidence="1 2">DSM 44179</strain>
    </source>
</reference>
<protein>
    <submittedName>
        <fullName evidence="1">Uncharacterized protein</fullName>
    </submittedName>
</protein>
<dbReference type="RefSeq" id="WP_085098305.1">
    <property type="nucleotide sequence ID" value="NZ_AP022603.1"/>
</dbReference>